<dbReference type="RefSeq" id="WP_007468899.1">
    <property type="nucleotide sequence ID" value="NZ_KI391954.1"/>
</dbReference>
<dbReference type="CDD" id="cd05233">
    <property type="entry name" value="SDR_c"/>
    <property type="match status" value="1"/>
</dbReference>
<dbReference type="InterPro" id="IPR002347">
    <property type="entry name" value="SDR_fam"/>
</dbReference>
<sequence length="308" mass="33440">MSAPSIWGRAEELLMEVVGPRRLKSLPELSAEVRGKVALVTGASFGQGEATARLLASAGAVVVLAARTKERLDEVVAEIEAQGGRAHAYQVDMGDLPGVERFAAQVLADHGHVDYLIHNAGKSLRRSIYLSCERTKDMDAMVGVNFLGPMRLTMALLPSMRERRSGHIVNICTAGVQFPVAPRWGFYQACKAGFDIWLRSVAMETRADGIGLSSIYAGHLKTRMVATGWVHRMPGHTPEQAAQIIARSLVRKPRIQSPIIGRPAEVASVIFRVPVEMWLGFVNRYTGETKASLSALEAAKARQSAESA</sequence>
<dbReference type="PANTHER" id="PTHR44196">
    <property type="entry name" value="DEHYDROGENASE/REDUCTASE SDR FAMILY MEMBER 7B"/>
    <property type="match status" value="1"/>
</dbReference>
<evidence type="ECO:0000313" key="4">
    <source>
        <dbReference type="EMBL" id="EFV13844.1"/>
    </source>
</evidence>
<protein>
    <recommendedName>
        <fullName evidence="6">SDR family NAD(P)-dependent oxidoreductase</fullName>
    </recommendedName>
</protein>
<evidence type="ECO:0000256" key="1">
    <source>
        <dbReference type="ARBA" id="ARBA00006484"/>
    </source>
</evidence>
<dbReference type="PRINTS" id="PR00080">
    <property type="entry name" value="SDRFAMILY"/>
</dbReference>
<dbReference type="GO" id="GO:0016020">
    <property type="term" value="C:membrane"/>
    <property type="evidence" value="ECO:0007669"/>
    <property type="project" value="TreeGrafter"/>
</dbReference>
<dbReference type="PANTHER" id="PTHR44196:SF1">
    <property type="entry name" value="DEHYDROGENASE_REDUCTASE SDR FAMILY MEMBER 7B"/>
    <property type="match status" value="1"/>
</dbReference>
<keyword evidence="5" id="KW-1185">Reference proteome</keyword>
<gene>
    <name evidence="4" type="ORF">HMPREF9336_01307</name>
</gene>
<keyword evidence="2" id="KW-0560">Oxidoreductase</keyword>
<comment type="caution">
    <text evidence="4">The sequence shown here is derived from an EMBL/GenBank/DDBJ whole genome shotgun (WGS) entry which is preliminary data.</text>
</comment>
<comment type="similarity">
    <text evidence="1 3">Belongs to the short-chain dehydrogenases/reductases (SDR) family.</text>
</comment>
<evidence type="ECO:0000256" key="3">
    <source>
        <dbReference type="RuleBase" id="RU000363"/>
    </source>
</evidence>
<evidence type="ECO:0000313" key="5">
    <source>
        <dbReference type="Proteomes" id="UP000004816"/>
    </source>
</evidence>
<accession>E5XP86</accession>
<reference evidence="4 5" key="1">
    <citation type="journal article" date="2011" name="Stand. Genomic Sci.">
        <title>High quality draft genome sequence of Segniliparus rugosus CDC 945(T)= (ATCC BAA-974(T)).</title>
        <authorList>
            <person name="Earl A.M."/>
            <person name="Desjardins C.A."/>
            <person name="Fitzgerald M.G."/>
            <person name="Arachchi H.M."/>
            <person name="Zeng Q."/>
            <person name="Mehta T."/>
            <person name="Griggs A."/>
            <person name="Birren B.W."/>
            <person name="Toney N.C."/>
            <person name="Carr J."/>
            <person name="Posey J."/>
            <person name="Butler W.R."/>
        </authorList>
    </citation>
    <scope>NUCLEOTIDE SEQUENCE [LARGE SCALE GENOMIC DNA]</scope>
    <source>
        <strain evidence="5">ATCC BAA-974 / DSM 45345 / CCUG 50838 / CIP 108380 / JCM 13579 / CDC 945</strain>
    </source>
</reference>
<dbReference type="PRINTS" id="PR00081">
    <property type="entry name" value="GDHRDH"/>
</dbReference>
<evidence type="ECO:0000256" key="2">
    <source>
        <dbReference type="ARBA" id="ARBA00023002"/>
    </source>
</evidence>
<dbReference type="STRING" id="679197.HMPREF9336_01307"/>
<dbReference type="Pfam" id="PF00106">
    <property type="entry name" value="adh_short"/>
    <property type="match status" value="1"/>
</dbReference>
<dbReference type="SUPFAM" id="SSF51735">
    <property type="entry name" value="NAD(P)-binding Rossmann-fold domains"/>
    <property type="match status" value="1"/>
</dbReference>
<proteinExistence type="inferred from homology"/>
<dbReference type="InterPro" id="IPR036291">
    <property type="entry name" value="NAD(P)-bd_dom_sf"/>
</dbReference>
<name>E5XP86_SEGRC</name>
<dbReference type="OrthoDB" id="9810734at2"/>
<evidence type="ECO:0008006" key="6">
    <source>
        <dbReference type="Google" id="ProtNLM"/>
    </source>
</evidence>
<dbReference type="Proteomes" id="UP000004816">
    <property type="component" value="Unassembled WGS sequence"/>
</dbReference>
<dbReference type="AlphaFoldDB" id="E5XP86"/>
<dbReference type="eggNOG" id="COG0300">
    <property type="taxonomic scope" value="Bacteria"/>
</dbReference>
<dbReference type="Gene3D" id="3.40.50.720">
    <property type="entry name" value="NAD(P)-binding Rossmann-like Domain"/>
    <property type="match status" value="1"/>
</dbReference>
<organism evidence="4 5">
    <name type="scientific">Segniliparus rugosus (strain ATCC BAA-974 / DSM 45345 / CCUG 50838 / CIP 108380 / JCM 13579 / CDC 945)</name>
    <dbReference type="NCBI Taxonomy" id="679197"/>
    <lineage>
        <taxon>Bacteria</taxon>
        <taxon>Bacillati</taxon>
        <taxon>Actinomycetota</taxon>
        <taxon>Actinomycetes</taxon>
        <taxon>Mycobacteriales</taxon>
        <taxon>Segniliparaceae</taxon>
        <taxon>Segniliparus</taxon>
    </lineage>
</organism>
<dbReference type="GO" id="GO:0016491">
    <property type="term" value="F:oxidoreductase activity"/>
    <property type="evidence" value="ECO:0007669"/>
    <property type="project" value="UniProtKB-KW"/>
</dbReference>
<dbReference type="HOGENOM" id="CLU_010194_2_1_11"/>
<dbReference type="EMBL" id="ACZI02000003">
    <property type="protein sequence ID" value="EFV13844.1"/>
    <property type="molecule type" value="Genomic_DNA"/>
</dbReference>